<sequence length="123" mass="12936">MGGAHLLSLFNSSSSGAASRLMSRLPAVVSESQRRLSNHHGGGGGVVGEDDKAATTEEEFKRVAEEKERCRRHRLASQTVDKAGDGAFEAAAAATVDGSSGSDFESVKETFKHDQPSSPPPPR</sequence>
<evidence type="ECO:0000313" key="2">
    <source>
        <dbReference type="EMBL" id="CAH9083600.1"/>
    </source>
</evidence>
<dbReference type="Proteomes" id="UP001152484">
    <property type="component" value="Unassembled WGS sequence"/>
</dbReference>
<evidence type="ECO:0000256" key="1">
    <source>
        <dbReference type="SAM" id="MobiDB-lite"/>
    </source>
</evidence>
<reference evidence="2" key="1">
    <citation type="submission" date="2022-07" db="EMBL/GenBank/DDBJ databases">
        <authorList>
            <person name="Macas J."/>
            <person name="Novak P."/>
            <person name="Neumann P."/>
        </authorList>
    </citation>
    <scope>NUCLEOTIDE SEQUENCE</scope>
</reference>
<feature type="region of interest" description="Disordered" evidence="1">
    <location>
        <begin position="93"/>
        <end position="123"/>
    </location>
</feature>
<organism evidence="2 3">
    <name type="scientific">Cuscuta europaea</name>
    <name type="common">European dodder</name>
    <dbReference type="NCBI Taxonomy" id="41803"/>
    <lineage>
        <taxon>Eukaryota</taxon>
        <taxon>Viridiplantae</taxon>
        <taxon>Streptophyta</taxon>
        <taxon>Embryophyta</taxon>
        <taxon>Tracheophyta</taxon>
        <taxon>Spermatophyta</taxon>
        <taxon>Magnoliopsida</taxon>
        <taxon>eudicotyledons</taxon>
        <taxon>Gunneridae</taxon>
        <taxon>Pentapetalae</taxon>
        <taxon>asterids</taxon>
        <taxon>lamiids</taxon>
        <taxon>Solanales</taxon>
        <taxon>Convolvulaceae</taxon>
        <taxon>Cuscuteae</taxon>
        <taxon>Cuscuta</taxon>
        <taxon>Cuscuta subgen. Cuscuta</taxon>
    </lineage>
</organism>
<gene>
    <name evidence="2" type="ORF">CEURO_LOCUS8677</name>
</gene>
<evidence type="ECO:0000313" key="3">
    <source>
        <dbReference type="Proteomes" id="UP001152484"/>
    </source>
</evidence>
<proteinExistence type="predicted"/>
<feature type="compositionally biased region" description="Basic and acidic residues" evidence="1">
    <location>
        <begin position="105"/>
        <end position="115"/>
    </location>
</feature>
<accession>A0A9P1E7B3</accession>
<dbReference type="AlphaFoldDB" id="A0A9P1E7B3"/>
<feature type="compositionally biased region" description="Basic and acidic residues" evidence="1">
    <location>
        <begin position="49"/>
        <end position="69"/>
    </location>
</feature>
<keyword evidence="3" id="KW-1185">Reference proteome</keyword>
<feature type="region of interest" description="Disordered" evidence="1">
    <location>
        <begin position="28"/>
        <end position="78"/>
    </location>
</feature>
<protein>
    <submittedName>
        <fullName evidence="2">Uncharacterized protein</fullName>
    </submittedName>
</protein>
<dbReference type="EMBL" id="CAMAPE010000017">
    <property type="protein sequence ID" value="CAH9083600.1"/>
    <property type="molecule type" value="Genomic_DNA"/>
</dbReference>
<comment type="caution">
    <text evidence="2">The sequence shown here is derived from an EMBL/GenBank/DDBJ whole genome shotgun (WGS) entry which is preliminary data.</text>
</comment>
<name>A0A9P1E7B3_CUSEU</name>